<comment type="caution">
    <text evidence="1">The sequence shown here is derived from an EMBL/GenBank/DDBJ whole genome shotgun (WGS) entry which is preliminary data.</text>
</comment>
<evidence type="ECO:0000313" key="1">
    <source>
        <dbReference type="EMBL" id="MCS5736898.1"/>
    </source>
</evidence>
<dbReference type="EMBL" id="JANLCJ010000262">
    <property type="protein sequence ID" value="MCS5736898.1"/>
    <property type="molecule type" value="Genomic_DNA"/>
</dbReference>
<dbReference type="RefSeq" id="WP_259543122.1">
    <property type="nucleotide sequence ID" value="NZ_JANLCJ010000262.1"/>
</dbReference>
<protein>
    <submittedName>
        <fullName evidence="1">Uncharacterized protein</fullName>
    </submittedName>
</protein>
<reference evidence="1" key="1">
    <citation type="submission" date="2022-08" db="EMBL/GenBank/DDBJ databases">
        <authorList>
            <person name="Deng Y."/>
            <person name="Han X.-F."/>
            <person name="Zhang Y.-Q."/>
        </authorList>
    </citation>
    <scope>NUCLEOTIDE SEQUENCE</scope>
    <source>
        <strain evidence="1">CPCC 203386</strain>
    </source>
</reference>
<sequence>MKIKTKNNAKNHIAITSMANSIMLTTFYLYADKDGIDKEKLKLALRELLRSQAQYVKTNTYDPFDTIALQDLVDIYNLMEDEDKKNIKDNLEIYSWFEAKAPFMEFYKKIGGVIDND</sequence>
<keyword evidence="2" id="KW-1185">Reference proteome</keyword>
<organism evidence="1 2">
    <name type="scientific">Herbiconiux daphne</name>
    <dbReference type="NCBI Taxonomy" id="2970914"/>
    <lineage>
        <taxon>Bacteria</taxon>
        <taxon>Bacillati</taxon>
        <taxon>Actinomycetota</taxon>
        <taxon>Actinomycetes</taxon>
        <taxon>Micrococcales</taxon>
        <taxon>Microbacteriaceae</taxon>
        <taxon>Herbiconiux</taxon>
    </lineage>
</organism>
<name>A0ABT2HAH3_9MICO</name>
<evidence type="ECO:0000313" key="2">
    <source>
        <dbReference type="Proteomes" id="UP001165586"/>
    </source>
</evidence>
<accession>A0ABT2HAH3</accession>
<dbReference type="Proteomes" id="UP001165586">
    <property type="component" value="Unassembled WGS sequence"/>
</dbReference>
<gene>
    <name evidence="1" type="ORF">N1032_24515</name>
</gene>
<proteinExistence type="predicted"/>